<dbReference type="AlphaFoldDB" id="X1BBB3"/>
<comment type="caution">
    <text evidence="1">The sequence shown here is derived from an EMBL/GenBank/DDBJ whole genome shotgun (WGS) entry which is preliminary data.</text>
</comment>
<evidence type="ECO:0000313" key="1">
    <source>
        <dbReference type="EMBL" id="GAG81423.1"/>
    </source>
</evidence>
<feature type="non-terminal residue" evidence="1">
    <location>
        <position position="223"/>
    </location>
</feature>
<organism evidence="1">
    <name type="scientific">marine sediment metagenome</name>
    <dbReference type="NCBI Taxonomy" id="412755"/>
    <lineage>
        <taxon>unclassified sequences</taxon>
        <taxon>metagenomes</taxon>
        <taxon>ecological metagenomes</taxon>
    </lineage>
</organism>
<name>X1BBB3_9ZZZZ</name>
<gene>
    <name evidence="1" type="ORF">S01H4_21637</name>
</gene>
<protein>
    <submittedName>
        <fullName evidence="1">Uncharacterized protein</fullName>
    </submittedName>
</protein>
<reference evidence="1" key="1">
    <citation type="journal article" date="2014" name="Front. Microbiol.">
        <title>High frequency of phylogenetically diverse reductive dehalogenase-homologous genes in deep subseafloor sedimentary metagenomes.</title>
        <authorList>
            <person name="Kawai M."/>
            <person name="Futagami T."/>
            <person name="Toyoda A."/>
            <person name="Takaki Y."/>
            <person name="Nishi S."/>
            <person name="Hori S."/>
            <person name="Arai W."/>
            <person name="Tsubouchi T."/>
            <person name="Morono Y."/>
            <person name="Uchiyama I."/>
            <person name="Ito T."/>
            <person name="Fujiyama A."/>
            <person name="Inagaki F."/>
            <person name="Takami H."/>
        </authorList>
    </citation>
    <scope>NUCLEOTIDE SEQUENCE</scope>
    <source>
        <strain evidence="1">Expedition CK06-06</strain>
    </source>
</reference>
<accession>X1BBB3</accession>
<dbReference type="SUPFAM" id="SSF53187">
    <property type="entry name" value="Zn-dependent exopeptidases"/>
    <property type="match status" value="1"/>
</dbReference>
<dbReference type="EMBL" id="BART01009822">
    <property type="protein sequence ID" value="GAG81423.1"/>
    <property type="molecule type" value="Genomic_DNA"/>
</dbReference>
<proteinExistence type="predicted"/>
<sequence length="223" mass="25367">MTPERTTELTRKIGQYHAAALDQDGSLFFTEEIFDDFYYGKGSSYPDVNGSVGILFEQAGTRGFERDTPRGKLSFPYAIRNQVRVSISSVKASFEMREELLAHQREFYESTSSLFNASSEKAYIFGDADQASQASFMDILLRHRIKVFELKQGKTIDGTNYSPGSAFLVPLNQPQFRMVQNLFKPQKKFADSLFYDVSTWTLPYAFNIPYASLGQSIQVEELM</sequence>